<comment type="subcellular location">
    <subcellularLocation>
        <location evidence="1 13">Cytoplasm</location>
    </subcellularLocation>
</comment>
<organism evidence="14 15">
    <name type="scientific">Cotesia typhae</name>
    <dbReference type="NCBI Taxonomy" id="2053667"/>
    <lineage>
        <taxon>Eukaryota</taxon>
        <taxon>Metazoa</taxon>
        <taxon>Ecdysozoa</taxon>
        <taxon>Arthropoda</taxon>
        <taxon>Hexapoda</taxon>
        <taxon>Insecta</taxon>
        <taxon>Pterygota</taxon>
        <taxon>Neoptera</taxon>
        <taxon>Endopterygota</taxon>
        <taxon>Hymenoptera</taxon>
        <taxon>Apocrita</taxon>
        <taxon>Ichneumonoidea</taxon>
        <taxon>Braconidae</taxon>
        <taxon>Microgastrinae</taxon>
        <taxon>Cotesia</taxon>
    </lineage>
</organism>
<comment type="cofactor">
    <cofactor evidence="12 13">
        <name>Fe cation</name>
        <dbReference type="ChEBI" id="CHEBI:24875"/>
    </cofactor>
    <text evidence="12 13">Binds 2 iron ions per subunit.</text>
</comment>
<dbReference type="Pfam" id="PF05153">
    <property type="entry name" value="MIOX"/>
    <property type="match status" value="1"/>
</dbReference>
<feature type="binding site" evidence="12">
    <location>
        <position position="156"/>
    </location>
    <ligand>
        <name>Fe cation</name>
        <dbReference type="ChEBI" id="CHEBI:24875"/>
        <label>1</label>
    </ligand>
</feature>
<dbReference type="InterPro" id="IPR007828">
    <property type="entry name" value="Inositol_oxygenase"/>
</dbReference>
<dbReference type="EC" id="1.13.99.1" evidence="4 13"/>
<keyword evidence="6 13" id="KW-0963">Cytoplasm</keyword>
<proteinExistence type="inferred from homology"/>
<protein>
    <recommendedName>
        <fullName evidence="5 13">Inositol oxygenase</fullName>
        <ecNumber evidence="4 13">1.13.99.1</ecNumber>
    </recommendedName>
    <alternativeName>
        <fullName evidence="10 13">Myo-inositol oxygenase</fullName>
    </alternativeName>
</protein>
<evidence type="ECO:0000256" key="2">
    <source>
        <dbReference type="ARBA" id="ARBA00005167"/>
    </source>
</evidence>
<keyword evidence="15" id="KW-1185">Reference proteome</keyword>
<dbReference type="UniPathway" id="UPA00111">
    <property type="reaction ID" value="UER00527"/>
</dbReference>
<evidence type="ECO:0000256" key="7">
    <source>
        <dbReference type="ARBA" id="ARBA00022723"/>
    </source>
</evidence>
<evidence type="ECO:0000256" key="10">
    <source>
        <dbReference type="ARBA" id="ARBA00029668"/>
    </source>
</evidence>
<feature type="binding site" evidence="12">
    <location>
        <position position="130"/>
    </location>
    <ligand>
        <name>Fe cation</name>
        <dbReference type="ChEBI" id="CHEBI:24875"/>
        <label>1</label>
    </ligand>
</feature>
<evidence type="ECO:0000256" key="13">
    <source>
        <dbReference type="RuleBase" id="RU367039"/>
    </source>
</evidence>
<feature type="binding site" evidence="12">
    <location>
        <position position="189"/>
    </location>
    <ligand>
        <name>Fe cation</name>
        <dbReference type="ChEBI" id="CHEBI:24875"/>
        <label>1</label>
    </ligand>
</feature>
<keyword evidence="7 12" id="KW-0479">Metal-binding</keyword>
<dbReference type="OrthoDB" id="5151075at2759"/>
<evidence type="ECO:0000313" key="14">
    <source>
        <dbReference type="EMBL" id="KAG8039721.1"/>
    </source>
</evidence>
<gene>
    <name evidence="14" type="ORF">G9C98_000450</name>
</gene>
<comment type="similarity">
    <text evidence="3 13">Belongs to the myo-inositol oxygenase family.</text>
</comment>
<comment type="pathway">
    <text evidence="2 13">Polyol metabolism; myo-inositol degradation into D-glucuronate; D-glucuronate from myo-inositol: step 1/1.</text>
</comment>
<evidence type="ECO:0000256" key="3">
    <source>
        <dbReference type="ARBA" id="ARBA00005286"/>
    </source>
</evidence>
<dbReference type="GO" id="GO:0019310">
    <property type="term" value="P:inositol catabolic process"/>
    <property type="evidence" value="ECO:0007669"/>
    <property type="project" value="UniProtKB-UniRule"/>
</dbReference>
<evidence type="ECO:0000256" key="6">
    <source>
        <dbReference type="ARBA" id="ARBA00022490"/>
    </source>
</evidence>
<keyword evidence="8 13" id="KW-0560">Oxidoreductase</keyword>
<evidence type="ECO:0000256" key="8">
    <source>
        <dbReference type="ARBA" id="ARBA00023002"/>
    </source>
</evidence>
<dbReference type="PANTHER" id="PTHR12588">
    <property type="entry name" value="MYOINOSITOL OXYGENASE"/>
    <property type="match status" value="1"/>
</dbReference>
<dbReference type="PANTHER" id="PTHR12588:SF0">
    <property type="entry name" value="INOSITOL OXYGENASE"/>
    <property type="match status" value="1"/>
</dbReference>
<dbReference type="EMBL" id="JAAOIC020000032">
    <property type="protein sequence ID" value="KAG8039721.1"/>
    <property type="molecule type" value="Genomic_DNA"/>
</dbReference>
<sequence>MERATFTLLFSTRPRNFVRKPCMRENWRVSSETIPKIQPIQLKKEFGSLITTCILTRLSILYDVMAFYGEPQWAVVGDTFPVGCAWADSIVYRDTSFDNNPDGNDKRYNTKLGMYKAKCGIDNLMMSWGHDEYLYRVLKHNNSTIPDEGLAMIHYHSFYPWHAGGDYTYFCTEKDNRMLKWIREFNKHDLYTKSENVPDIEKLWPYYEKLIDKYIPGILEW</sequence>
<dbReference type="Proteomes" id="UP000729913">
    <property type="component" value="Unassembled WGS sequence"/>
</dbReference>
<keyword evidence="9 12" id="KW-0408">Iron</keyword>
<accession>A0A8J5V073</accession>
<reference evidence="14" key="1">
    <citation type="submission" date="2020-03" db="EMBL/GenBank/DDBJ databases">
        <authorList>
            <person name="Chebbi M.A."/>
            <person name="Drezen J.M."/>
        </authorList>
    </citation>
    <scope>NUCLEOTIDE SEQUENCE</scope>
    <source>
        <tissue evidence="14">Whole body</tissue>
    </source>
</reference>
<evidence type="ECO:0000256" key="5">
    <source>
        <dbReference type="ARBA" id="ARBA00019269"/>
    </source>
</evidence>
<dbReference type="GO" id="GO:0005506">
    <property type="term" value="F:iron ion binding"/>
    <property type="evidence" value="ECO:0007669"/>
    <property type="project" value="InterPro"/>
</dbReference>
<evidence type="ECO:0000256" key="12">
    <source>
        <dbReference type="PIRSR" id="PIRSR607828-2"/>
    </source>
</evidence>
<dbReference type="AlphaFoldDB" id="A0A8J5V073"/>
<evidence type="ECO:0000256" key="11">
    <source>
        <dbReference type="ARBA" id="ARBA00048271"/>
    </source>
</evidence>
<dbReference type="GO" id="GO:0050113">
    <property type="term" value="F:inositol oxygenase activity"/>
    <property type="evidence" value="ECO:0007669"/>
    <property type="project" value="UniProtKB-UniRule"/>
</dbReference>
<evidence type="ECO:0000256" key="9">
    <source>
        <dbReference type="ARBA" id="ARBA00023004"/>
    </source>
</evidence>
<evidence type="ECO:0000313" key="15">
    <source>
        <dbReference type="Proteomes" id="UP000729913"/>
    </source>
</evidence>
<dbReference type="GO" id="GO:0005737">
    <property type="term" value="C:cytoplasm"/>
    <property type="evidence" value="ECO:0007669"/>
    <property type="project" value="UniProtKB-SubCell"/>
</dbReference>
<evidence type="ECO:0000256" key="1">
    <source>
        <dbReference type="ARBA" id="ARBA00004496"/>
    </source>
</evidence>
<comment type="caution">
    <text evidence="14">The sequence shown here is derived from an EMBL/GenBank/DDBJ whole genome shotgun (WGS) entry which is preliminary data.</text>
</comment>
<reference evidence="14" key="2">
    <citation type="submission" date="2021-04" db="EMBL/GenBank/DDBJ databases">
        <title>Genome-wide patterns of bracovirus chromosomal integration into multiple host tissues during parasitism.</title>
        <authorList>
            <person name="Chebbi M.A.C."/>
        </authorList>
    </citation>
    <scope>NUCLEOTIDE SEQUENCE</scope>
    <source>
        <tissue evidence="14">Whole body</tissue>
    </source>
</reference>
<comment type="catalytic activity">
    <reaction evidence="11 13">
        <text>myo-inositol + O2 = D-glucuronate + H2O + H(+)</text>
        <dbReference type="Rhea" id="RHEA:23696"/>
        <dbReference type="ChEBI" id="CHEBI:15377"/>
        <dbReference type="ChEBI" id="CHEBI:15378"/>
        <dbReference type="ChEBI" id="CHEBI:15379"/>
        <dbReference type="ChEBI" id="CHEBI:17268"/>
        <dbReference type="ChEBI" id="CHEBI:58720"/>
        <dbReference type="EC" id="1.13.99.1"/>
    </reaction>
</comment>
<evidence type="ECO:0000256" key="4">
    <source>
        <dbReference type="ARBA" id="ARBA00011919"/>
    </source>
</evidence>
<name>A0A8J5V073_9HYME</name>